<proteinExistence type="predicted"/>
<accession>A0ACA9PCP7</accession>
<reference evidence="1" key="1">
    <citation type="submission" date="2021-06" db="EMBL/GenBank/DDBJ databases">
        <authorList>
            <person name="Kallberg Y."/>
            <person name="Tangrot J."/>
            <person name="Rosling A."/>
        </authorList>
    </citation>
    <scope>NUCLEOTIDE SEQUENCE</scope>
    <source>
        <strain evidence="1">28 12/20/2015</strain>
    </source>
</reference>
<protein>
    <submittedName>
        <fullName evidence="1">13306_t:CDS:1</fullName>
    </submittedName>
</protein>
<comment type="caution">
    <text evidence="1">The sequence shown here is derived from an EMBL/GenBank/DDBJ whole genome shotgun (WGS) entry which is preliminary data.</text>
</comment>
<sequence length="96" mass="10759">MALNKKSSAKKKNIGEHPLDEATAKPNKLKTHFAYKYKKVNPNIRIRMLILLTNDSVNSDNDLASTSTTASKKRKLKNSAINSEFETVPTLLSKEE</sequence>
<dbReference type="EMBL" id="CAJVPW010023960">
    <property type="protein sequence ID" value="CAG8703029.1"/>
    <property type="molecule type" value="Genomic_DNA"/>
</dbReference>
<keyword evidence="2" id="KW-1185">Reference proteome</keyword>
<dbReference type="Proteomes" id="UP000789366">
    <property type="component" value="Unassembled WGS sequence"/>
</dbReference>
<gene>
    <name evidence="1" type="ORF">SPELUC_LOCUS11375</name>
</gene>
<evidence type="ECO:0000313" key="1">
    <source>
        <dbReference type="EMBL" id="CAG8703029.1"/>
    </source>
</evidence>
<organism evidence="1 2">
    <name type="scientific">Cetraspora pellucida</name>
    <dbReference type="NCBI Taxonomy" id="1433469"/>
    <lineage>
        <taxon>Eukaryota</taxon>
        <taxon>Fungi</taxon>
        <taxon>Fungi incertae sedis</taxon>
        <taxon>Mucoromycota</taxon>
        <taxon>Glomeromycotina</taxon>
        <taxon>Glomeromycetes</taxon>
        <taxon>Diversisporales</taxon>
        <taxon>Gigasporaceae</taxon>
        <taxon>Cetraspora</taxon>
    </lineage>
</organism>
<name>A0ACA9PCP7_9GLOM</name>
<evidence type="ECO:0000313" key="2">
    <source>
        <dbReference type="Proteomes" id="UP000789366"/>
    </source>
</evidence>